<accession>A0A1G7ME24</accession>
<reference evidence="4" key="1">
    <citation type="submission" date="2016-10" db="EMBL/GenBank/DDBJ databases">
        <authorList>
            <person name="Varghese N."/>
            <person name="Submissions S."/>
        </authorList>
    </citation>
    <scope>NUCLEOTIDE SEQUENCE [LARGE SCALE GENOMIC DNA]</scope>
    <source>
        <strain evidence="4">DSM 16477</strain>
    </source>
</reference>
<keyword evidence="1" id="KW-1133">Transmembrane helix</keyword>
<protein>
    <submittedName>
        <fullName evidence="3">Uncharacterized conserved protein YjiS, DUF1127 family</fullName>
    </submittedName>
</protein>
<dbReference type="AlphaFoldDB" id="A0A1G7ME24"/>
<dbReference type="RefSeq" id="WP_093740101.1">
    <property type="nucleotide sequence ID" value="NZ_FNBP01000002.1"/>
</dbReference>
<name>A0A1G7ME24_9RHOB</name>
<evidence type="ECO:0000259" key="2">
    <source>
        <dbReference type="Pfam" id="PF06568"/>
    </source>
</evidence>
<feature type="transmembrane region" description="Helical" evidence="1">
    <location>
        <begin position="16"/>
        <end position="34"/>
    </location>
</feature>
<gene>
    <name evidence="3" type="ORF">SAMN04489759_102534</name>
</gene>
<dbReference type="STRING" id="218672.SAMN04489759_102534"/>
<dbReference type="EMBL" id="FNBP01000002">
    <property type="protein sequence ID" value="SDF60013.1"/>
    <property type="molecule type" value="Genomic_DNA"/>
</dbReference>
<proteinExistence type="predicted"/>
<dbReference type="InterPro" id="IPR009506">
    <property type="entry name" value="YjiS-like"/>
</dbReference>
<evidence type="ECO:0000313" key="3">
    <source>
        <dbReference type="EMBL" id="SDF60013.1"/>
    </source>
</evidence>
<evidence type="ECO:0000256" key="1">
    <source>
        <dbReference type="SAM" id="Phobius"/>
    </source>
</evidence>
<keyword evidence="1" id="KW-0472">Membrane</keyword>
<feature type="domain" description="YjiS-like" evidence="2">
    <location>
        <begin position="28"/>
        <end position="63"/>
    </location>
</feature>
<organism evidence="3 4">
    <name type="scientific">Sulfitobacter delicatus</name>
    <dbReference type="NCBI Taxonomy" id="218672"/>
    <lineage>
        <taxon>Bacteria</taxon>
        <taxon>Pseudomonadati</taxon>
        <taxon>Pseudomonadota</taxon>
        <taxon>Alphaproteobacteria</taxon>
        <taxon>Rhodobacterales</taxon>
        <taxon>Roseobacteraceae</taxon>
        <taxon>Sulfitobacter</taxon>
    </lineage>
</organism>
<keyword evidence="1" id="KW-0812">Transmembrane</keyword>
<dbReference type="Pfam" id="PF06568">
    <property type="entry name" value="YjiS-like"/>
    <property type="match status" value="1"/>
</dbReference>
<dbReference type="Proteomes" id="UP000199399">
    <property type="component" value="Unassembled WGS sequence"/>
</dbReference>
<evidence type="ECO:0000313" key="4">
    <source>
        <dbReference type="Proteomes" id="UP000199399"/>
    </source>
</evidence>
<dbReference type="OrthoDB" id="8116725at2"/>
<keyword evidence="4" id="KW-1185">Reference proteome</keyword>
<sequence>MAALDTTRSAYGSTSAVSRIFSFFGAVFGAIEAWQDTRMTRKALSDLTDHELADIGLLRGDIDLVAQSHFVR</sequence>